<proteinExistence type="predicted"/>
<keyword evidence="1" id="KW-0812">Transmembrane</keyword>
<keyword evidence="1" id="KW-0472">Membrane</keyword>
<keyword evidence="1" id="KW-1133">Transmembrane helix</keyword>
<evidence type="ECO:0000256" key="1">
    <source>
        <dbReference type="SAM" id="Phobius"/>
    </source>
</evidence>
<dbReference type="RefSeq" id="WP_004027945.1">
    <property type="nucleotide sequence ID" value="NZ_AGBZ02000001.1"/>
</dbReference>
<sequence>MYKLSKYSKNLKIIIITLIAFLIIVPISGVIIDLCDRMLNYDYFKPNKNGHSENTIDQLIAWLFVAFTNWYALYCVIYAIVFLARLGYKNEPSEFKKFIFNCVFLATYSIVIVLVFWPDVIKQLFLGKGFIFTNSLLKNIITINIHFITPIIAFILFGIFSYYEQQDFKYFIKRINYFSLILPILYIVFSWTRLVIYVEYHGYAPTDGRIMWWNSYKILNPYLHPVLAPLLVIFSGIGIYGISTLVSYLALFSLRTKKKQKKEKINNY</sequence>
<comment type="caution">
    <text evidence="2">The sequence shown here is derived from an EMBL/GenBank/DDBJ whole genome shotgun (WGS) entry which is preliminary data.</text>
</comment>
<gene>
    <name evidence="2" type="ORF">SPM_002050</name>
</gene>
<accession>A0AAI9T3P4</accession>
<feature type="transmembrane region" description="Helical" evidence="1">
    <location>
        <begin position="98"/>
        <end position="117"/>
    </location>
</feature>
<evidence type="ECO:0000313" key="3">
    <source>
        <dbReference type="Proteomes" id="UP000004057"/>
    </source>
</evidence>
<dbReference type="AlphaFoldDB" id="A0AAI9T3P4"/>
<feature type="transmembrane region" description="Helical" evidence="1">
    <location>
        <begin position="137"/>
        <end position="163"/>
    </location>
</feature>
<feature type="transmembrane region" description="Helical" evidence="1">
    <location>
        <begin position="12"/>
        <end position="32"/>
    </location>
</feature>
<reference evidence="2 3" key="1">
    <citation type="journal article" date="2012" name="J. Proteome Res.">
        <title>Application of Spiroplasma melliferum proteogenomic profiling for the discovery of virulence factors and pathogenicity mechanisms in host-associated spiroplasmas.</title>
        <authorList>
            <person name="Alexeev D."/>
            <person name="Kostrjukova E."/>
            <person name="Aliper A."/>
            <person name="Popenko A."/>
            <person name="Bazaleev N."/>
            <person name="Tyakht A."/>
            <person name="Selezneva O."/>
            <person name="Akopian T."/>
            <person name="Prichodko E."/>
            <person name="Kondratov I."/>
            <person name="Chukin M."/>
            <person name="Demina I."/>
            <person name="Galyamina M."/>
            <person name="Kamashev D."/>
            <person name="Vanyushkina A."/>
            <person name="Ladygina V."/>
            <person name="Levitskii S."/>
            <person name="Lazarev V."/>
            <person name="Govorun V."/>
        </authorList>
    </citation>
    <scope>NUCLEOTIDE SEQUENCE [LARGE SCALE GENOMIC DNA]</scope>
    <source>
        <strain evidence="2 3">KC3</strain>
    </source>
</reference>
<protein>
    <recommendedName>
        <fullName evidence="4">Transmembrane protein</fullName>
    </recommendedName>
</protein>
<dbReference type="Proteomes" id="UP000004057">
    <property type="component" value="Unassembled WGS sequence"/>
</dbReference>
<organism evidence="2 3">
    <name type="scientific">Spiroplasma melliferum KC3</name>
    <dbReference type="NCBI Taxonomy" id="570509"/>
    <lineage>
        <taxon>Bacteria</taxon>
        <taxon>Bacillati</taxon>
        <taxon>Mycoplasmatota</taxon>
        <taxon>Mollicutes</taxon>
        <taxon>Entomoplasmatales</taxon>
        <taxon>Spiroplasmataceae</taxon>
        <taxon>Spiroplasma</taxon>
    </lineage>
</organism>
<feature type="transmembrane region" description="Helical" evidence="1">
    <location>
        <begin position="175"/>
        <end position="196"/>
    </location>
</feature>
<feature type="transmembrane region" description="Helical" evidence="1">
    <location>
        <begin position="59"/>
        <end position="86"/>
    </location>
</feature>
<feature type="transmembrane region" description="Helical" evidence="1">
    <location>
        <begin position="226"/>
        <end position="254"/>
    </location>
</feature>
<dbReference type="EMBL" id="AGBZ02000001">
    <property type="protein sequence ID" value="KAI92809.1"/>
    <property type="molecule type" value="Genomic_DNA"/>
</dbReference>
<name>A0AAI9T3P4_SPIME</name>
<evidence type="ECO:0008006" key="4">
    <source>
        <dbReference type="Google" id="ProtNLM"/>
    </source>
</evidence>
<evidence type="ECO:0000313" key="2">
    <source>
        <dbReference type="EMBL" id="KAI92809.1"/>
    </source>
</evidence>